<protein>
    <submittedName>
        <fullName evidence="2">Transposable element Tc1 transposase</fullName>
    </submittedName>
</protein>
<evidence type="ECO:0000313" key="2">
    <source>
        <dbReference type="EMBL" id="GIY01727.1"/>
    </source>
</evidence>
<name>A0AAV4Q0L2_CAEEX</name>
<dbReference type="PANTHER" id="PTHR47331:SF1">
    <property type="entry name" value="GAG-LIKE PROTEIN"/>
    <property type="match status" value="1"/>
</dbReference>
<dbReference type="EMBL" id="BPLR01005363">
    <property type="protein sequence ID" value="GIY01727.1"/>
    <property type="molecule type" value="Genomic_DNA"/>
</dbReference>
<dbReference type="PANTHER" id="PTHR47331">
    <property type="entry name" value="PHD-TYPE DOMAIN-CONTAINING PROTEIN"/>
    <property type="match status" value="1"/>
</dbReference>
<sequence length="355" mass="40919">MNYDDRKKQVMHKRCCLFCLKPGHMAKKCHSNVGCLICERRHYVLLCPDLRKGIPKSKVADEEAKSTEILLTNLPSEYEIYLKTIIVRLRHKGKEVCVRSLMDDGSHRSYIEKSLSAELNLSPSGTEVLSQGLFGSGISPAADFQPEDRNFLRFLWWNNEDRSKLEFFRHCRVVFGVTSSPFLLNASIRHHLDSTEYQIESLQATVKKLKEKYAQTIQSYEENKILKVKSRLILGEDFVRLAVLPDHSIVRRLFDYIHQKLQHAGMQTTLSSLHGPVPLPANRINRVAAFEVTGTDPTGPVFLNGCQKAWIVIFPCSVYRALHLELVTFLSTEAFLQAMRRFFCEERTLFCYVYR</sequence>
<proteinExistence type="predicted"/>
<comment type="caution">
    <text evidence="2">The sequence shown here is derived from an EMBL/GenBank/DDBJ whole genome shotgun (WGS) entry which is preliminary data.</text>
</comment>
<evidence type="ECO:0000313" key="3">
    <source>
        <dbReference type="Proteomes" id="UP001054945"/>
    </source>
</evidence>
<keyword evidence="3" id="KW-1185">Reference proteome</keyword>
<dbReference type="InterPro" id="IPR036397">
    <property type="entry name" value="RNaseH_sf"/>
</dbReference>
<evidence type="ECO:0000256" key="1">
    <source>
        <dbReference type="SAM" id="Coils"/>
    </source>
</evidence>
<reference evidence="2 3" key="1">
    <citation type="submission" date="2021-06" db="EMBL/GenBank/DDBJ databases">
        <title>Caerostris extrusa draft genome.</title>
        <authorList>
            <person name="Kono N."/>
            <person name="Arakawa K."/>
        </authorList>
    </citation>
    <scope>NUCLEOTIDE SEQUENCE [LARGE SCALE GENOMIC DNA]</scope>
</reference>
<dbReference type="GO" id="GO:0003676">
    <property type="term" value="F:nucleic acid binding"/>
    <property type="evidence" value="ECO:0007669"/>
    <property type="project" value="InterPro"/>
</dbReference>
<dbReference type="AlphaFoldDB" id="A0AAV4Q0L2"/>
<gene>
    <name evidence="2" type="primary">X975_22733</name>
    <name evidence="2" type="ORF">CEXT_662041</name>
</gene>
<organism evidence="2 3">
    <name type="scientific">Caerostris extrusa</name>
    <name type="common">Bark spider</name>
    <name type="synonym">Caerostris bankana</name>
    <dbReference type="NCBI Taxonomy" id="172846"/>
    <lineage>
        <taxon>Eukaryota</taxon>
        <taxon>Metazoa</taxon>
        <taxon>Ecdysozoa</taxon>
        <taxon>Arthropoda</taxon>
        <taxon>Chelicerata</taxon>
        <taxon>Arachnida</taxon>
        <taxon>Araneae</taxon>
        <taxon>Araneomorphae</taxon>
        <taxon>Entelegynae</taxon>
        <taxon>Araneoidea</taxon>
        <taxon>Araneidae</taxon>
        <taxon>Caerostris</taxon>
    </lineage>
</organism>
<feature type="coiled-coil region" evidence="1">
    <location>
        <begin position="192"/>
        <end position="219"/>
    </location>
</feature>
<keyword evidence="1" id="KW-0175">Coiled coil</keyword>
<dbReference type="Proteomes" id="UP001054945">
    <property type="component" value="Unassembled WGS sequence"/>
</dbReference>
<dbReference type="Gene3D" id="3.30.420.10">
    <property type="entry name" value="Ribonuclease H-like superfamily/Ribonuclease H"/>
    <property type="match status" value="1"/>
</dbReference>
<accession>A0AAV4Q0L2</accession>